<evidence type="ECO:0000313" key="3">
    <source>
        <dbReference type="Proteomes" id="UP000001072"/>
    </source>
</evidence>
<sequence>MNNFLALIVLCQFFISGQANTDGRVSVRSFASEEARQPTILEKRQTANMTCHISDDVESATGNAADCFAAIDYLYTAPAPRPGCVICRTCTIKPLDGSENPVGGINGGLFYRNAPSIAQASINAAYDNRFSQVIFSPPQPDCVNYVLPAGINLGPLPPGGTLFAPYLLGYLDGQGDSPQACSAELDQEIQAHGG</sequence>
<dbReference type="KEGG" id="mlr:MELLADRAFT_123965"/>
<name>F4S5E3_MELLP</name>
<reference evidence="3" key="1">
    <citation type="journal article" date="2011" name="Proc. Natl. Acad. Sci. U.S.A.">
        <title>Obligate biotrophy features unraveled by the genomic analysis of rust fungi.</title>
        <authorList>
            <person name="Duplessis S."/>
            <person name="Cuomo C.A."/>
            <person name="Lin Y.-C."/>
            <person name="Aerts A."/>
            <person name="Tisserant E."/>
            <person name="Veneault-Fourrey C."/>
            <person name="Joly D.L."/>
            <person name="Hacquard S."/>
            <person name="Amselem J."/>
            <person name="Cantarel B.L."/>
            <person name="Chiu R."/>
            <person name="Coutinho P.M."/>
            <person name="Feau N."/>
            <person name="Field M."/>
            <person name="Frey P."/>
            <person name="Gelhaye E."/>
            <person name="Goldberg J."/>
            <person name="Grabherr M.G."/>
            <person name="Kodira C.D."/>
            <person name="Kohler A."/>
            <person name="Kuees U."/>
            <person name="Lindquist E.A."/>
            <person name="Lucas S.M."/>
            <person name="Mago R."/>
            <person name="Mauceli E."/>
            <person name="Morin E."/>
            <person name="Murat C."/>
            <person name="Pangilinan J.L."/>
            <person name="Park R."/>
            <person name="Pearson M."/>
            <person name="Quesneville H."/>
            <person name="Rouhier N."/>
            <person name="Sakthikumar S."/>
            <person name="Salamov A.A."/>
            <person name="Schmutz J."/>
            <person name="Selles B."/>
            <person name="Shapiro H."/>
            <person name="Tanguay P."/>
            <person name="Tuskan G.A."/>
            <person name="Henrissat B."/>
            <person name="Van de Peer Y."/>
            <person name="Rouze P."/>
            <person name="Ellis J.G."/>
            <person name="Dodds P.N."/>
            <person name="Schein J.E."/>
            <person name="Zhong S."/>
            <person name="Hamelin R.C."/>
            <person name="Grigoriev I.V."/>
            <person name="Szabo L.J."/>
            <person name="Martin F."/>
        </authorList>
    </citation>
    <scope>NUCLEOTIDE SEQUENCE [LARGE SCALE GENOMIC DNA]</scope>
    <source>
        <strain evidence="3">98AG31 / pathotype 3-4-7</strain>
    </source>
</reference>
<dbReference type="InParanoid" id="F4S5E3"/>
<organism evidence="3">
    <name type="scientific">Melampsora larici-populina (strain 98AG31 / pathotype 3-4-7)</name>
    <name type="common">Poplar leaf rust fungus</name>
    <dbReference type="NCBI Taxonomy" id="747676"/>
    <lineage>
        <taxon>Eukaryota</taxon>
        <taxon>Fungi</taxon>
        <taxon>Dikarya</taxon>
        <taxon>Basidiomycota</taxon>
        <taxon>Pucciniomycotina</taxon>
        <taxon>Pucciniomycetes</taxon>
        <taxon>Pucciniales</taxon>
        <taxon>Melampsoraceae</taxon>
        <taxon>Melampsora</taxon>
    </lineage>
</organism>
<dbReference type="OrthoDB" id="10435170at2759"/>
<feature type="signal peptide" evidence="1">
    <location>
        <begin position="1"/>
        <end position="19"/>
    </location>
</feature>
<dbReference type="HOGENOM" id="CLU_1402734_0_0_1"/>
<dbReference type="EMBL" id="GL883150">
    <property type="protein sequence ID" value="EGG00153.1"/>
    <property type="molecule type" value="Genomic_DNA"/>
</dbReference>
<dbReference type="AlphaFoldDB" id="F4S5E3"/>
<accession>F4S5E3</accession>
<keyword evidence="1" id="KW-0732">Signal</keyword>
<proteinExistence type="predicted"/>
<dbReference type="RefSeq" id="XP_007416556.1">
    <property type="nucleotide sequence ID" value="XM_007416494.1"/>
</dbReference>
<evidence type="ECO:0000256" key="1">
    <source>
        <dbReference type="SAM" id="SignalP"/>
    </source>
</evidence>
<keyword evidence="3" id="KW-1185">Reference proteome</keyword>
<feature type="chain" id="PRO_5003315828" evidence="1">
    <location>
        <begin position="20"/>
        <end position="194"/>
    </location>
</feature>
<evidence type="ECO:0000313" key="2">
    <source>
        <dbReference type="EMBL" id="EGG00153.1"/>
    </source>
</evidence>
<dbReference type="VEuPathDB" id="FungiDB:MELLADRAFT_123965"/>
<dbReference type="GeneID" id="18926554"/>
<gene>
    <name evidence="2" type="ORF">MELLADRAFT_123965</name>
</gene>
<dbReference type="Proteomes" id="UP000001072">
    <property type="component" value="Unassembled WGS sequence"/>
</dbReference>
<protein>
    <submittedName>
        <fullName evidence="2">Secreted protein</fullName>
    </submittedName>
</protein>